<dbReference type="SUPFAM" id="SSF53720">
    <property type="entry name" value="ALDH-like"/>
    <property type="match status" value="1"/>
</dbReference>
<dbReference type="CDD" id="cd07078">
    <property type="entry name" value="ALDH"/>
    <property type="match status" value="1"/>
</dbReference>
<name>A0A1L7WWU4_9HELO</name>
<dbReference type="InterPro" id="IPR015590">
    <property type="entry name" value="Aldehyde_DH_dom"/>
</dbReference>
<feature type="compositionally biased region" description="Low complexity" evidence="7">
    <location>
        <begin position="1"/>
        <end position="20"/>
    </location>
</feature>
<evidence type="ECO:0000259" key="8">
    <source>
        <dbReference type="Pfam" id="PF00171"/>
    </source>
</evidence>
<evidence type="ECO:0000313" key="10">
    <source>
        <dbReference type="Proteomes" id="UP000184330"/>
    </source>
</evidence>
<comment type="similarity">
    <text evidence="1 6">Belongs to the aldehyde dehydrogenase family.</text>
</comment>
<dbReference type="AlphaFoldDB" id="A0A1L7WWU4"/>
<proteinExistence type="inferred from homology"/>
<comment type="catalytic activity">
    <reaction evidence="4">
        <text>an aldehyde + NAD(+) + H2O = a carboxylate + NADH + 2 H(+)</text>
        <dbReference type="Rhea" id="RHEA:16185"/>
        <dbReference type="ChEBI" id="CHEBI:15377"/>
        <dbReference type="ChEBI" id="CHEBI:15378"/>
        <dbReference type="ChEBI" id="CHEBI:17478"/>
        <dbReference type="ChEBI" id="CHEBI:29067"/>
        <dbReference type="ChEBI" id="CHEBI:57540"/>
        <dbReference type="ChEBI" id="CHEBI:57945"/>
        <dbReference type="EC" id="1.2.1.3"/>
    </reaction>
</comment>
<dbReference type="Gene3D" id="3.40.309.10">
    <property type="entry name" value="Aldehyde Dehydrogenase, Chain A, domain 2"/>
    <property type="match status" value="1"/>
</dbReference>
<dbReference type="InterPro" id="IPR016161">
    <property type="entry name" value="Ald_DH/histidinol_DH"/>
</dbReference>
<dbReference type="InterPro" id="IPR016162">
    <property type="entry name" value="Ald_DH_N"/>
</dbReference>
<dbReference type="GO" id="GO:0004029">
    <property type="term" value="F:aldehyde dehydrogenase (NAD+) activity"/>
    <property type="evidence" value="ECO:0007669"/>
    <property type="project" value="UniProtKB-EC"/>
</dbReference>
<dbReference type="PROSITE" id="PS00687">
    <property type="entry name" value="ALDEHYDE_DEHYDR_GLU"/>
    <property type="match status" value="1"/>
</dbReference>
<dbReference type="Gene3D" id="3.40.605.10">
    <property type="entry name" value="Aldehyde Dehydrogenase, Chain A, domain 1"/>
    <property type="match status" value="1"/>
</dbReference>
<dbReference type="STRING" id="576137.A0A1L7WWU4"/>
<protein>
    <recommendedName>
        <fullName evidence="3">aldehyde dehydrogenase (NAD(+))</fullName>
        <ecNumber evidence="3">1.2.1.3</ecNumber>
    </recommendedName>
</protein>
<organism evidence="9 10">
    <name type="scientific">Phialocephala subalpina</name>
    <dbReference type="NCBI Taxonomy" id="576137"/>
    <lineage>
        <taxon>Eukaryota</taxon>
        <taxon>Fungi</taxon>
        <taxon>Dikarya</taxon>
        <taxon>Ascomycota</taxon>
        <taxon>Pezizomycotina</taxon>
        <taxon>Leotiomycetes</taxon>
        <taxon>Helotiales</taxon>
        <taxon>Mollisiaceae</taxon>
        <taxon>Phialocephala</taxon>
        <taxon>Phialocephala fortinii species complex</taxon>
    </lineage>
</organism>
<dbReference type="Pfam" id="PF00171">
    <property type="entry name" value="Aldedh"/>
    <property type="match status" value="1"/>
</dbReference>
<dbReference type="InterPro" id="IPR016160">
    <property type="entry name" value="Ald_DH_CS_CYS"/>
</dbReference>
<gene>
    <name evidence="9" type="ORF">PAC_07132</name>
</gene>
<evidence type="ECO:0000256" key="3">
    <source>
        <dbReference type="ARBA" id="ARBA00024226"/>
    </source>
</evidence>
<dbReference type="FunFam" id="3.40.605.10:FF:000007">
    <property type="entry name" value="NAD/NADP-dependent betaine aldehyde dehydrogenase"/>
    <property type="match status" value="1"/>
</dbReference>
<dbReference type="PANTHER" id="PTHR11699">
    <property type="entry name" value="ALDEHYDE DEHYDROGENASE-RELATED"/>
    <property type="match status" value="1"/>
</dbReference>
<dbReference type="Proteomes" id="UP000184330">
    <property type="component" value="Unassembled WGS sequence"/>
</dbReference>
<evidence type="ECO:0000256" key="2">
    <source>
        <dbReference type="ARBA" id="ARBA00023002"/>
    </source>
</evidence>
<dbReference type="InterPro" id="IPR029510">
    <property type="entry name" value="Ald_DH_CS_GLU"/>
</dbReference>
<dbReference type="PROSITE" id="PS00070">
    <property type="entry name" value="ALDEHYDE_DEHYDR_CYS"/>
    <property type="match status" value="1"/>
</dbReference>
<reference evidence="9 10" key="1">
    <citation type="submission" date="2016-03" db="EMBL/GenBank/DDBJ databases">
        <authorList>
            <person name="Ploux O."/>
        </authorList>
    </citation>
    <scope>NUCLEOTIDE SEQUENCE [LARGE SCALE GENOMIC DNA]</scope>
    <source>
        <strain evidence="9 10">UAMH 11012</strain>
    </source>
</reference>
<dbReference type="EMBL" id="FJOG01000009">
    <property type="protein sequence ID" value="CZR57242.1"/>
    <property type="molecule type" value="Genomic_DNA"/>
</dbReference>
<evidence type="ECO:0000256" key="4">
    <source>
        <dbReference type="ARBA" id="ARBA00049194"/>
    </source>
</evidence>
<keyword evidence="10" id="KW-1185">Reference proteome</keyword>
<feature type="domain" description="Aldehyde dehydrogenase" evidence="8">
    <location>
        <begin position="18"/>
        <end position="475"/>
    </location>
</feature>
<evidence type="ECO:0000256" key="5">
    <source>
        <dbReference type="PROSITE-ProRule" id="PRU10007"/>
    </source>
</evidence>
<accession>A0A1L7WWU4</accession>
<evidence type="ECO:0000256" key="1">
    <source>
        <dbReference type="ARBA" id="ARBA00009986"/>
    </source>
</evidence>
<dbReference type="FunFam" id="3.40.309.10:FF:000012">
    <property type="entry name" value="Betaine aldehyde dehydrogenase"/>
    <property type="match status" value="1"/>
</dbReference>
<dbReference type="EC" id="1.2.1.3" evidence="3"/>
<evidence type="ECO:0000256" key="6">
    <source>
        <dbReference type="RuleBase" id="RU003345"/>
    </source>
</evidence>
<feature type="active site" evidence="5">
    <location>
        <position position="248"/>
    </location>
</feature>
<dbReference type="InterPro" id="IPR016163">
    <property type="entry name" value="Ald_DH_C"/>
</dbReference>
<keyword evidence="2 6" id="KW-0560">Oxidoreductase</keyword>
<evidence type="ECO:0000313" key="9">
    <source>
        <dbReference type="EMBL" id="CZR57242.1"/>
    </source>
</evidence>
<sequence length="496" mass="53783">MPVSFPTLTTYPTSSTSSTTHFPVHNPATGTLLTTIAAGDIHTTTAAIEAAEKAYQSDWRWRSPLERATFLLKIADELEKHSEELAEILCLENGKPYQDALNFDVKFASAIFRYFGGLIGKLPGEMYEAGGVYVQVHKEPFGVTAGILPFNWPPIHTGGKIAPAIAMGNTIIIKPGEQAPLTSIRMIEIMQTILPPNVVQFVLGHGPEVPQLLASHPLIKKISLTGSTAAGAAAARTAASHVIPATLELGGKNAIVVFEDADLERAVLDALEGAFFNKGEACTAGSRLLVHSSIHDKFVERLAAMVSKLVVGDGMDDKTHVGPCVSKAQQEKVLKYIEIGKDEGAEIVVQAKLPKDEKCKEGYFVPPTLFKAVTKGMRILMEEMFGPVVTVTKFENEKEAIEIVNDTPYGLTCGIYSRDSEKCLRVARHVDAGVIFINNYNRAAIGTPFGGMKESGYGREHCIETLNEWSTPKQIRIPNGLSSIPSWRAIADVTKN</sequence>
<feature type="region of interest" description="Disordered" evidence="7">
    <location>
        <begin position="1"/>
        <end position="22"/>
    </location>
</feature>
<dbReference type="OrthoDB" id="310895at2759"/>
<evidence type="ECO:0000256" key="7">
    <source>
        <dbReference type="SAM" id="MobiDB-lite"/>
    </source>
</evidence>